<evidence type="ECO:0000256" key="4">
    <source>
        <dbReference type="ARBA" id="ARBA00022884"/>
    </source>
</evidence>
<comment type="similarity">
    <text evidence="5">Belongs to the DarP family.</text>
</comment>
<reference evidence="6 7" key="1">
    <citation type="submission" date="2016-10" db="EMBL/GenBank/DDBJ databases">
        <authorList>
            <person name="de Groot N.N."/>
        </authorList>
    </citation>
    <scope>NUCLEOTIDE SEQUENCE [LARGE SCALE GENOMIC DNA]</scope>
    <source>
        <strain evidence="6 7">DSM 19706</strain>
    </source>
</reference>
<evidence type="ECO:0000313" key="6">
    <source>
        <dbReference type="EMBL" id="SET63312.1"/>
    </source>
</evidence>
<sequence length="170" mass="19816">MHDSEHEYDEFDEEYKSKTDVKKEMHQLQDFAYKIIKLPKSQRSKLPLDDELKDAMVLADKIINKPEALRRHVRFVAKLLQETGTEEIQATLDFMGNKHQQASAQQSKLEQLRDQLISDNSLLEQTLSEHDGLERQKLRQLVRMAGKEMKAEKPGKQCKALLAYLKEHIS</sequence>
<keyword evidence="1 5" id="KW-0963">Cytoplasm</keyword>
<dbReference type="Proteomes" id="UP000199308">
    <property type="component" value="Unassembled WGS sequence"/>
</dbReference>
<evidence type="ECO:0000256" key="1">
    <source>
        <dbReference type="ARBA" id="ARBA00022490"/>
    </source>
</evidence>
<dbReference type="EMBL" id="FOHK01000010">
    <property type="protein sequence ID" value="SET63312.1"/>
    <property type="molecule type" value="Genomic_DNA"/>
</dbReference>
<keyword evidence="3 5" id="KW-0699">rRNA-binding</keyword>
<protein>
    <recommendedName>
        <fullName evidence="5">Dual-action ribosomal maturation protein DarP</fullName>
    </recommendedName>
    <alternativeName>
        <fullName evidence="5">Large ribosomal subunit assembly factor DarP</fullName>
    </alternativeName>
</protein>
<keyword evidence="7" id="KW-1185">Reference proteome</keyword>
<dbReference type="OrthoDB" id="5293604at2"/>
<dbReference type="NCBIfam" id="NF003593">
    <property type="entry name" value="PRK05255.1-1"/>
    <property type="match status" value="1"/>
</dbReference>
<gene>
    <name evidence="5" type="primary">darP</name>
    <name evidence="6" type="ORF">SAMN05660429_02279</name>
</gene>
<dbReference type="InterPro" id="IPR006839">
    <property type="entry name" value="DarP"/>
</dbReference>
<dbReference type="STRING" id="349064.SAMN05660429_02279"/>
<comment type="subcellular location">
    <subcellularLocation>
        <location evidence="5">Cytoplasm</location>
    </subcellularLocation>
    <text evidence="5">Associates with late stage pre-50S ribosomal subunits.</text>
</comment>
<dbReference type="GO" id="GO:1902626">
    <property type="term" value="P:assembly of large subunit precursor of preribosome"/>
    <property type="evidence" value="ECO:0007669"/>
    <property type="project" value="UniProtKB-UniRule"/>
</dbReference>
<dbReference type="Gene3D" id="1.10.60.30">
    <property type="entry name" value="PSPTO4464-like domains"/>
    <property type="match status" value="2"/>
</dbReference>
<dbReference type="CDD" id="cd16331">
    <property type="entry name" value="YjgA-like"/>
    <property type="match status" value="1"/>
</dbReference>
<dbReference type="PANTHER" id="PTHR38101">
    <property type="entry name" value="UPF0307 PROTEIN YJGA"/>
    <property type="match status" value="1"/>
</dbReference>
<evidence type="ECO:0000313" key="7">
    <source>
        <dbReference type="Proteomes" id="UP000199308"/>
    </source>
</evidence>
<dbReference type="RefSeq" id="WP_093330420.1">
    <property type="nucleotide sequence ID" value="NZ_AP027363.1"/>
</dbReference>
<dbReference type="PIRSF" id="PIRSF016183">
    <property type="entry name" value="UCP016183"/>
    <property type="match status" value="1"/>
</dbReference>
<dbReference type="Pfam" id="PF04751">
    <property type="entry name" value="DarP"/>
    <property type="match status" value="1"/>
</dbReference>
<dbReference type="GO" id="GO:0043022">
    <property type="term" value="F:ribosome binding"/>
    <property type="evidence" value="ECO:0007669"/>
    <property type="project" value="UniProtKB-UniRule"/>
</dbReference>
<dbReference type="PANTHER" id="PTHR38101:SF1">
    <property type="entry name" value="UPF0307 PROTEIN YJGA"/>
    <property type="match status" value="1"/>
</dbReference>
<evidence type="ECO:0000256" key="2">
    <source>
        <dbReference type="ARBA" id="ARBA00022517"/>
    </source>
</evidence>
<organism evidence="6 7">
    <name type="scientific">Thalassotalea agarivorans</name>
    <name type="common">Thalassomonas agarivorans</name>
    <dbReference type="NCBI Taxonomy" id="349064"/>
    <lineage>
        <taxon>Bacteria</taxon>
        <taxon>Pseudomonadati</taxon>
        <taxon>Pseudomonadota</taxon>
        <taxon>Gammaproteobacteria</taxon>
        <taxon>Alteromonadales</taxon>
        <taxon>Colwelliaceae</taxon>
        <taxon>Thalassotalea</taxon>
    </lineage>
</organism>
<accession>A0A1I0G014</accession>
<keyword evidence="2 5" id="KW-0690">Ribosome biogenesis</keyword>
<evidence type="ECO:0000256" key="3">
    <source>
        <dbReference type="ARBA" id="ARBA00022730"/>
    </source>
</evidence>
<dbReference type="SUPFAM" id="SSF158710">
    <property type="entry name" value="PSPTO4464-like"/>
    <property type="match status" value="1"/>
</dbReference>
<proteinExistence type="inferred from homology"/>
<evidence type="ECO:0000256" key="5">
    <source>
        <dbReference type="HAMAP-Rule" id="MF_00765"/>
    </source>
</evidence>
<keyword evidence="4 5" id="KW-0694">RNA-binding</keyword>
<dbReference type="GO" id="GO:0019843">
    <property type="term" value="F:rRNA binding"/>
    <property type="evidence" value="ECO:0007669"/>
    <property type="project" value="UniProtKB-UniRule"/>
</dbReference>
<name>A0A1I0G014_THASX</name>
<comment type="function">
    <text evidence="5">Member of a network of 50S ribosomal subunit biogenesis factors which assembles along the 30S-50S interface, preventing incorrect 23S rRNA structures from forming. Promotes peptidyl transferase center (PTC) maturation.</text>
</comment>
<dbReference type="InterPro" id="IPR023153">
    <property type="entry name" value="DarP_sf"/>
</dbReference>
<dbReference type="HAMAP" id="MF_00765">
    <property type="entry name" value="DarP"/>
    <property type="match status" value="1"/>
</dbReference>
<dbReference type="GO" id="GO:0005829">
    <property type="term" value="C:cytosol"/>
    <property type="evidence" value="ECO:0007669"/>
    <property type="project" value="TreeGrafter"/>
</dbReference>
<dbReference type="AlphaFoldDB" id="A0A1I0G014"/>